<dbReference type="EMBL" id="AP013061">
    <property type="protein sequence ID" value="BAN28051.1"/>
    <property type="molecule type" value="Genomic_DNA"/>
</dbReference>
<proteinExistence type="predicted"/>
<sequence length="375" mass="42767">MCASVHLPRMLRRTVTRRLHYADLFDVSSRRPGGPFIRRHRRSIIRSSHMNAVHPELSTLSTQQRYAKCIEVSRRIRWDIDRDVLRGRRFDPAHAFMPDGLSEVHRLPFLDARERRLMSQIQGRTYANMFGMIERFIGAKMMEVGCEHALGDQTALEAIVRFTDEELKHQELFRRVESLAAEALPPGYRFIPQADDVATFVLGKSTWSILALTCCIEIVTQVHYRQSIEADSTLSPLFKDIFLFHWKEESQHAIIDELEWMREDARISDTARDAAIGDLIELVAAIDGMLQAQAVADAHYFVTHLDRALSGDEEARVHAGLLDAYRWQYIVSGVDEPRFGEVLGRVISEAHGERLGAALAPLRRRALASEVDVLA</sequence>
<evidence type="ECO:0000313" key="1">
    <source>
        <dbReference type="EMBL" id="BAN28051.1"/>
    </source>
</evidence>
<dbReference type="HOGENOM" id="CLU_896243_0_0_4"/>
<reference evidence="1 2" key="1">
    <citation type="journal article" date="2013" name="Genome Announc.">
        <title>Complete Genome Sequence of Burkholderia sp. Strain RPE64, Bacterial Symbiont of the Bean Bug Riptortus pedestris.</title>
        <authorList>
            <person name="Shibata T.F."/>
            <person name="Maeda T."/>
            <person name="Nikoh N."/>
            <person name="Yamaguchi K."/>
            <person name="Oshima K."/>
            <person name="Hattori M."/>
            <person name="Nishiyama T."/>
            <person name="Hasebe M."/>
            <person name="Fukatsu T."/>
            <person name="Kikuchi Y."/>
            <person name="Shigenobu S."/>
        </authorList>
    </citation>
    <scope>NUCLEOTIDE SEQUENCE [LARGE SCALE GENOMIC DNA]</scope>
    <source>
        <plasmid evidence="1 2">p1</plasmid>
    </source>
</reference>
<reference evidence="1 2" key="2">
    <citation type="journal article" date="2018" name="Int. J. Syst. Evol. Microbiol.">
        <title>Burkholderia insecticola sp. nov., a gut symbiotic bacterium of the bean bug Riptortus pedestris.</title>
        <authorList>
            <person name="Takeshita K."/>
            <person name="Tamaki H."/>
            <person name="Ohbayashi T."/>
            <person name="Meng X.-Y."/>
            <person name="Sone T."/>
            <person name="Mitani Y."/>
            <person name="Peeters C."/>
            <person name="Kikuchi Y."/>
            <person name="Vandamme P."/>
        </authorList>
    </citation>
    <scope>NUCLEOTIDE SEQUENCE [LARGE SCALE GENOMIC DNA]</scope>
    <source>
        <strain evidence="1">RPE64</strain>
        <plasmid evidence="1 2">p1</plasmid>
    </source>
</reference>
<protein>
    <submittedName>
        <fullName evidence="1">Uncharacterized protein</fullName>
    </submittedName>
</protein>
<organism evidence="1 2">
    <name type="scientific">Caballeronia insecticola</name>
    <dbReference type="NCBI Taxonomy" id="758793"/>
    <lineage>
        <taxon>Bacteria</taxon>
        <taxon>Pseudomonadati</taxon>
        <taxon>Pseudomonadota</taxon>
        <taxon>Betaproteobacteria</taxon>
        <taxon>Burkholderiales</taxon>
        <taxon>Burkholderiaceae</taxon>
        <taxon>Caballeronia</taxon>
    </lineage>
</organism>
<dbReference type="SUPFAM" id="SSF47240">
    <property type="entry name" value="Ferritin-like"/>
    <property type="match status" value="1"/>
</dbReference>
<dbReference type="PATRIC" id="fig|758793.3.peg.6255"/>
<keyword evidence="2" id="KW-1185">Reference proteome</keyword>
<dbReference type="AlphaFoldDB" id="R4X495"/>
<keyword evidence="1" id="KW-0614">Plasmid</keyword>
<dbReference type="InterPro" id="IPR009078">
    <property type="entry name" value="Ferritin-like_SF"/>
</dbReference>
<name>R4X495_9BURK</name>
<dbReference type="Proteomes" id="UP000013966">
    <property type="component" value="Plasmid p1"/>
</dbReference>
<geneLocation type="plasmid" evidence="1 2">
    <name>p1</name>
</geneLocation>
<dbReference type="KEGG" id="buo:BRPE64_DCDS11150"/>
<gene>
    <name evidence="1" type="ORF">BRPE64_DCDS11150</name>
</gene>
<accession>R4X495</accession>
<evidence type="ECO:0000313" key="2">
    <source>
        <dbReference type="Proteomes" id="UP000013966"/>
    </source>
</evidence>